<dbReference type="InterPro" id="IPR007345">
    <property type="entry name" value="Polysacch_pyruvyl_Trfase"/>
</dbReference>
<proteinExistence type="predicted"/>
<evidence type="ECO:0000259" key="1">
    <source>
        <dbReference type="Pfam" id="PF04230"/>
    </source>
</evidence>
<keyword evidence="2" id="KW-0808">Transferase</keyword>
<evidence type="ECO:0000313" key="3">
    <source>
        <dbReference type="Proteomes" id="UP001431221"/>
    </source>
</evidence>
<feature type="domain" description="Polysaccharide pyruvyl transferase" evidence="1">
    <location>
        <begin position="16"/>
        <end position="208"/>
    </location>
</feature>
<gene>
    <name evidence="2" type="ORF">M0H32_29260</name>
</gene>
<dbReference type="RefSeq" id="WP_248160284.1">
    <property type="nucleotide sequence ID" value="NZ_JALNMJ010000054.1"/>
</dbReference>
<dbReference type="Proteomes" id="UP001431221">
    <property type="component" value="Unassembled WGS sequence"/>
</dbReference>
<name>A0ABT0H3H8_9HYPH</name>
<comment type="caution">
    <text evidence="2">The sequence shown here is derived from an EMBL/GenBank/DDBJ whole genome shotgun (WGS) entry which is preliminary data.</text>
</comment>
<reference evidence="2" key="1">
    <citation type="submission" date="2022-04" db="EMBL/GenBank/DDBJ databases">
        <title>Roseibium sp. CAU 1639 isolated from mud.</title>
        <authorList>
            <person name="Kim W."/>
        </authorList>
    </citation>
    <scope>NUCLEOTIDE SEQUENCE</scope>
    <source>
        <strain evidence="2">CAU 1639</strain>
    </source>
</reference>
<evidence type="ECO:0000313" key="2">
    <source>
        <dbReference type="EMBL" id="MCK7616249.1"/>
    </source>
</evidence>
<dbReference type="Pfam" id="PF04230">
    <property type="entry name" value="PS_pyruv_trans"/>
    <property type="match status" value="1"/>
</dbReference>
<organism evidence="2 3">
    <name type="scientific">Roseibium sediminicola</name>
    <dbReference type="NCBI Taxonomy" id="2933272"/>
    <lineage>
        <taxon>Bacteria</taxon>
        <taxon>Pseudomonadati</taxon>
        <taxon>Pseudomonadota</taxon>
        <taxon>Alphaproteobacteria</taxon>
        <taxon>Hyphomicrobiales</taxon>
        <taxon>Stappiaceae</taxon>
        <taxon>Roseibium</taxon>
    </lineage>
</organism>
<accession>A0ABT0H3H8</accession>
<keyword evidence="3" id="KW-1185">Reference proteome</keyword>
<dbReference type="GO" id="GO:0016740">
    <property type="term" value="F:transferase activity"/>
    <property type="evidence" value="ECO:0007669"/>
    <property type="project" value="UniProtKB-KW"/>
</dbReference>
<protein>
    <submittedName>
        <fullName evidence="2">Polysaccharide pyruvyl transferase family protein</fullName>
    </submittedName>
</protein>
<dbReference type="EMBL" id="JALNMJ010000054">
    <property type="protein sequence ID" value="MCK7616249.1"/>
    <property type="molecule type" value="Genomic_DNA"/>
</dbReference>
<sequence length="753" mass="84045">MALIYVYSWKPKSSINFGDEIGPMVVEALCRKIGLDLEIVPTVATKKSKLLAVGSVIHEANDGDVVWGVGVNSKHSRKLAKGTDIMFNAVRGPLTRSILLNDGFDCPEIYGDPGLLFPMLFDKEIRACRGRLERAAEALGTTMPETLVIPNLNDDRFLPQLAQPKPDKSIMVLRPNLNPITIAAYISAAKYVISSSLHGLVFADVYRKSIVRMISQYEPEFKYTDYYEGTGRSVPMAYPTVEAALDGDFVHALEWNPEPLIRAFPLFKEEMIDRLKLNFFKLQIGSYYSVSDLGIENTPFTAGWSHPTDGVVWSISDWVDLDFFIKGGVQPNSSLYVNLGALTVSSKPAVCIRVVHNGKAVDTFFVSRKKGVHPFRISLDDFIGESSVSIRLKIENTVRPADHGLGNDVRDIGVYVQGFIVEGDRTLDLKEEQADPAPLNVLATLPESERTVTFKLETVQENRGWTNPNFEGIPKYLWAKKVVSLRFDRNFLATLDNLTLFLSKVADNVQVDTISVEIDGNPLDAEFVKKNGSQYIRINLEDFVHHENESDVCSLEINFGSDAPPLDVFGSTTLPRQRFAAQVRKIGATLSEKKADSAPLNVLATLPESERTVTFKLETVQENRGWTNPNFEDIPKYLWAKKVVSLRFDRNFLATLDNLTLFLSKVADNVQVDTISVEIDGNPLDAEFVKKNGSQYIRINLEEFVRHESESDVCSLEINFGSDASPLDVFGSTTLPRQRFAAQVRKIGATLRD</sequence>